<gene>
    <name evidence="2" type="ORF">METZ01_LOCUS231900</name>
</gene>
<evidence type="ECO:0000313" key="2">
    <source>
        <dbReference type="EMBL" id="SVB79046.1"/>
    </source>
</evidence>
<dbReference type="Pfam" id="PF04773">
    <property type="entry name" value="FecR"/>
    <property type="match status" value="1"/>
</dbReference>
<dbReference type="InterPro" id="IPR006860">
    <property type="entry name" value="FecR"/>
</dbReference>
<organism evidence="2">
    <name type="scientific">marine metagenome</name>
    <dbReference type="NCBI Taxonomy" id="408172"/>
    <lineage>
        <taxon>unclassified sequences</taxon>
        <taxon>metagenomes</taxon>
        <taxon>ecological metagenomes</taxon>
    </lineage>
</organism>
<dbReference type="AlphaFoldDB" id="A0A382GVC6"/>
<sequence length="350" mass="38153">VENKGVTSVKRGDSRLETDVGTDINIYDEAETANGRMLIEFLDEEKLSLTENSLVYIDEAYYDPDPSLSKMSIRMVRGTSRFSSGVGNRIKKANVDVATPTANITMRGTDFTTTIDELGRTMVILLPDEVTGETSGEILVWNDGGETILNQAYAATTVASYEASPTKSIVVQGITPSMIDNMFIVNPPPAIRQAMEESYSDEQNQDQGILDVDFLEFNELESDALQDSMEGDFTELDIDYLSVDFLQDLLDVIEELVKTKVVLVDKQAGGGADALAGFSLKGATVGFNKDSQYNIFEQDGDLVFFRDVNGVINIIITAGGSGFIETSVDGYEGIITFGDGDGIEIVIRQN</sequence>
<feature type="non-terminal residue" evidence="2">
    <location>
        <position position="1"/>
    </location>
</feature>
<feature type="domain" description="FecR protein" evidence="1">
    <location>
        <begin position="30"/>
        <end position="124"/>
    </location>
</feature>
<reference evidence="2" key="1">
    <citation type="submission" date="2018-05" db="EMBL/GenBank/DDBJ databases">
        <authorList>
            <person name="Lanie J.A."/>
            <person name="Ng W.-L."/>
            <person name="Kazmierczak K.M."/>
            <person name="Andrzejewski T.M."/>
            <person name="Davidsen T.M."/>
            <person name="Wayne K.J."/>
            <person name="Tettelin H."/>
            <person name="Glass J.I."/>
            <person name="Rusch D."/>
            <person name="Podicherti R."/>
            <person name="Tsui H.-C.T."/>
            <person name="Winkler M.E."/>
        </authorList>
    </citation>
    <scope>NUCLEOTIDE SEQUENCE</scope>
</reference>
<name>A0A382GVC6_9ZZZZ</name>
<dbReference type="EMBL" id="UINC01057653">
    <property type="protein sequence ID" value="SVB79046.1"/>
    <property type="molecule type" value="Genomic_DNA"/>
</dbReference>
<evidence type="ECO:0000259" key="1">
    <source>
        <dbReference type="Pfam" id="PF04773"/>
    </source>
</evidence>
<accession>A0A382GVC6</accession>
<proteinExistence type="predicted"/>
<protein>
    <recommendedName>
        <fullName evidence="1">FecR protein domain-containing protein</fullName>
    </recommendedName>
</protein>